<keyword evidence="1" id="KW-1133">Transmembrane helix</keyword>
<gene>
    <name evidence="2" type="ORF">RMS29_26800</name>
</gene>
<evidence type="ECO:0000256" key="1">
    <source>
        <dbReference type="SAM" id="Phobius"/>
    </source>
</evidence>
<dbReference type="RefSeq" id="WP_320188867.1">
    <property type="nucleotide sequence ID" value="NZ_CP192765.1"/>
</dbReference>
<feature type="transmembrane region" description="Helical" evidence="1">
    <location>
        <begin position="36"/>
        <end position="55"/>
    </location>
</feature>
<proteinExistence type="predicted"/>
<dbReference type="Proteomes" id="UP001277561">
    <property type="component" value="Unassembled WGS sequence"/>
</dbReference>
<evidence type="ECO:0008006" key="4">
    <source>
        <dbReference type="Google" id="ProtNLM"/>
    </source>
</evidence>
<sequence>MTTRRPELLMGRIILFVAFLFEYFFWRIAASRLSNVLYGSIIAVFSLPFCVLLGIPPIYSFAVLILAVVVNPTQYLLALRERRMLYWSTYEYDLATYELYRVKKLRNGWRKKSAGSST</sequence>
<dbReference type="EMBL" id="JAVRAD010000024">
    <property type="protein sequence ID" value="MDX8332813.1"/>
    <property type="molecule type" value="Genomic_DNA"/>
</dbReference>
<accession>A0ABU4W4W3</accession>
<keyword evidence="1" id="KW-0812">Transmembrane</keyword>
<comment type="caution">
    <text evidence="2">The sequence shown here is derived from an EMBL/GenBank/DDBJ whole genome shotgun (WGS) entry which is preliminary data.</text>
</comment>
<organism evidence="2 3">
    <name type="scientific">Agrobacterium rosae</name>
    <dbReference type="NCBI Taxonomy" id="1972867"/>
    <lineage>
        <taxon>Bacteria</taxon>
        <taxon>Pseudomonadati</taxon>
        <taxon>Pseudomonadota</taxon>
        <taxon>Alphaproteobacteria</taxon>
        <taxon>Hyphomicrobiales</taxon>
        <taxon>Rhizobiaceae</taxon>
        <taxon>Rhizobium/Agrobacterium group</taxon>
        <taxon>Agrobacterium</taxon>
    </lineage>
</organism>
<feature type="transmembrane region" description="Helical" evidence="1">
    <location>
        <begin position="61"/>
        <end position="79"/>
    </location>
</feature>
<keyword evidence="3" id="KW-1185">Reference proteome</keyword>
<feature type="transmembrane region" description="Helical" evidence="1">
    <location>
        <begin position="12"/>
        <end position="29"/>
    </location>
</feature>
<name>A0ABU4W4W3_9HYPH</name>
<evidence type="ECO:0000313" key="2">
    <source>
        <dbReference type="EMBL" id="MDX8332813.1"/>
    </source>
</evidence>
<keyword evidence="1" id="KW-0472">Membrane</keyword>
<reference evidence="2" key="1">
    <citation type="journal article" date="2023" name="Phytobiomes J">
        <title>Deciphering the key players within the bacterial microbiota associated with aerial crown gall tumors on rhododendron: Insights into the gallobiome.</title>
        <authorList>
            <person name="Kuzmanovic N."/>
            <person name="Nesme J."/>
            <person name="Wolf J."/>
            <person name="Neumann-Schaal M."/>
            <person name="Petersen J."/>
            <person name="Fernandez-Gnecco G."/>
            <person name="Sproeer C."/>
            <person name="Bunk B."/>
            <person name="Overmann J."/>
            <person name="Sorensen S.J."/>
            <person name="Idczak E."/>
            <person name="Smalla K."/>
        </authorList>
    </citation>
    <scope>NUCLEOTIDE SEQUENCE [LARGE SCALE GENOMIC DNA]</scope>
    <source>
        <strain evidence="2">Rho-14.1</strain>
    </source>
</reference>
<protein>
    <recommendedName>
        <fullName evidence="4">PrgI family protein</fullName>
    </recommendedName>
</protein>
<evidence type="ECO:0000313" key="3">
    <source>
        <dbReference type="Proteomes" id="UP001277561"/>
    </source>
</evidence>